<evidence type="ECO:0000256" key="1">
    <source>
        <dbReference type="SAM" id="MobiDB-lite"/>
    </source>
</evidence>
<sequence>MISARRVTSERAARLGAYPVAATACRTVCWIAGSTLRIPFTTRETVARDTPAARATSSSVGPPDEPPGSLLMEPNSTGESAHRQPAGPPQAVGDGA</sequence>
<evidence type="ECO:0000313" key="3">
    <source>
        <dbReference type="Proteomes" id="UP001499884"/>
    </source>
</evidence>
<feature type="region of interest" description="Disordered" evidence="1">
    <location>
        <begin position="47"/>
        <end position="96"/>
    </location>
</feature>
<gene>
    <name evidence="2" type="ORF">GCM10023082_58660</name>
</gene>
<name>A0ABP7G5L0_9ACTN</name>
<evidence type="ECO:0000313" key="2">
    <source>
        <dbReference type="EMBL" id="GAA3755738.1"/>
    </source>
</evidence>
<keyword evidence="3" id="KW-1185">Reference proteome</keyword>
<proteinExistence type="predicted"/>
<dbReference type="EMBL" id="BAABEP010000067">
    <property type="protein sequence ID" value="GAA3755738.1"/>
    <property type="molecule type" value="Genomic_DNA"/>
</dbReference>
<accession>A0ABP7G5L0</accession>
<organism evidence="2 3">
    <name type="scientific">Streptomyces tremellae</name>
    <dbReference type="NCBI Taxonomy" id="1124239"/>
    <lineage>
        <taxon>Bacteria</taxon>
        <taxon>Bacillati</taxon>
        <taxon>Actinomycetota</taxon>
        <taxon>Actinomycetes</taxon>
        <taxon>Kitasatosporales</taxon>
        <taxon>Streptomycetaceae</taxon>
        <taxon>Streptomyces</taxon>
    </lineage>
</organism>
<reference evidence="3" key="1">
    <citation type="journal article" date="2019" name="Int. J. Syst. Evol. Microbiol.">
        <title>The Global Catalogue of Microorganisms (GCM) 10K type strain sequencing project: providing services to taxonomists for standard genome sequencing and annotation.</title>
        <authorList>
            <consortium name="The Broad Institute Genomics Platform"/>
            <consortium name="The Broad Institute Genome Sequencing Center for Infectious Disease"/>
            <person name="Wu L."/>
            <person name="Ma J."/>
        </authorList>
    </citation>
    <scope>NUCLEOTIDE SEQUENCE [LARGE SCALE GENOMIC DNA]</scope>
    <source>
        <strain evidence="3">JCM 30846</strain>
    </source>
</reference>
<dbReference type="Proteomes" id="UP001499884">
    <property type="component" value="Unassembled WGS sequence"/>
</dbReference>
<dbReference type="PROSITE" id="PS51257">
    <property type="entry name" value="PROKAR_LIPOPROTEIN"/>
    <property type="match status" value="1"/>
</dbReference>
<comment type="caution">
    <text evidence="2">The sequence shown here is derived from an EMBL/GenBank/DDBJ whole genome shotgun (WGS) entry which is preliminary data.</text>
</comment>
<protein>
    <submittedName>
        <fullName evidence="2">Uncharacterized protein</fullName>
    </submittedName>
</protein>